<evidence type="ECO:0000313" key="3">
    <source>
        <dbReference type="Proteomes" id="UP000543252"/>
    </source>
</evidence>
<dbReference type="InterPro" id="IPR011146">
    <property type="entry name" value="HIT-like"/>
</dbReference>
<dbReference type="AlphaFoldDB" id="A0A5M4LTA5"/>
<reference evidence="2 3" key="1">
    <citation type="submission" date="2019-07" db="EMBL/GenBank/DDBJ databases">
        <authorList>
            <consortium name="GenomeTrakr network: Whole genome sequencing for foodborne pathogen traceback"/>
        </authorList>
    </citation>
    <scope>NUCLEOTIDE SEQUENCE [LARGE SCALE GENOMIC DNA]</scope>
    <source>
        <strain evidence="2 3">PSU-1859</strain>
    </source>
</reference>
<accession>A0A5M4LTA5</accession>
<proteinExistence type="predicted"/>
<dbReference type="Gene3D" id="3.30.428.10">
    <property type="entry name" value="HIT-like"/>
    <property type="match status" value="1"/>
</dbReference>
<sequence>MNNSCNSFCGICDEINGISLIKGYDEIVNDKKNIIAETNDFLIVPSIGPLNNSHVMLIPKRHINSFAALDRDTRSNGKEILRELNEFIIHQSGRSLIFFESGAGENIDRSGGCISHAHIHCVYYTQEFENALNKEINFKKIEGENLSFDIKNGYVWYMSNSYDEFLCNKPLLPSQFLRYLYSNANLIHGNWNWRRDNNISGVLEVIDNYADFKL</sequence>
<dbReference type="InterPro" id="IPR036265">
    <property type="entry name" value="HIT-like_sf"/>
</dbReference>
<feature type="short sequence motif" description="Histidine triad motif" evidence="1">
    <location>
        <begin position="116"/>
        <end position="120"/>
    </location>
</feature>
<comment type="caution">
    <text evidence="2">The sequence shown here is derived from an EMBL/GenBank/DDBJ whole genome shotgun (WGS) entry which is preliminary data.</text>
</comment>
<dbReference type="PROSITE" id="PS51084">
    <property type="entry name" value="HIT_2"/>
    <property type="match status" value="1"/>
</dbReference>
<dbReference type="Pfam" id="PF04677">
    <property type="entry name" value="CwfJ_C_1"/>
    <property type="match status" value="1"/>
</dbReference>
<organism evidence="2 3">
    <name type="scientific">Escherichia coli</name>
    <dbReference type="NCBI Taxonomy" id="562"/>
    <lineage>
        <taxon>Bacteria</taxon>
        <taxon>Pseudomonadati</taxon>
        <taxon>Pseudomonadota</taxon>
        <taxon>Gammaproteobacteria</taxon>
        <taxon>Enterobacterales</taxon>
        <taxon>Enterobacteriaceae</taxon>
        <taxon>Escherichia</taxon>
    </lineage>
</organism>
<dbReference type="Proteomes" id="UP000543252">
    <property type="component" value="Unassembled WGS sequence"/>
</dbReference>
<dbReference type="GO" id="GO:0003824">
    <property type="term" value="F:catalytic activity"/>
    <property type="evidence" value="ECO:0007669"/>
    <property type="project" value="InterPro"/>
</dbReference>
<protein>
    <submittedName>
        <fullName evidence="2">Uncharacterized protein</fullName>
    </submittedName>
</protein>
<name>A0A5M4LTA5_ECOLX</name>
<dbReference type="EMBL" id="AASFMQ010000040">
    <property type="protein sequence ID" value="EFB3617509.1"/>
    <property type="molecule type" value="Genomic_DNA"/>
</dbReference>
<evidence type="ECO:0000313" key="2">
    <source>
        <dbReference type="EMBL" id="EFB3617509.1"/>
    </source>
</evidence>
<evidence type="ECO:0000256" key="1">
    <source>
        <dbReference type="PROSITE-ProRule" id="PRU00464"/>
    </source>
</evidence>
<dbReference type="SUPFAM" id="SSF54197">
    <property type="entry name" value="HIT-like"/>
    <property type="match status" value="1"/>
</dbReference>
<dbReference type="InterPro" id="IPR006768">
    <property type="entry name" value="Cwf19-like_C_dom-1"/>
</dbReference>
<dbReference type="RefSeq" id="WP_001544870.1">
    <property type="nucleotide sequence ID" value="NZ_BDOU01000018.1"/>
</dbReference>
<gene>
    <name evidence="2" type="ORF">FPS11_21750</name>
</gene>